<name>A0A1W2TC03_ROSNE</name>
<dbReference type="Proteomes" id="UP000054516">
    <property type="component" value="Unassembled WGS sequence"/>
</dbReference>
<dbReference type="SUPFAM" id="SSF50129">
    <property type="entry name" value="GroES-like"/>
    <property type="match status" value="1"/>
</dbReference>
<protein>
    <submittedName>
        <fullName evidence="3">Putative alcohol dehydrogenase</fullName>
    </submittedName>
</protein>
<dbReference type="InterPro" id="IPR020843">
    <property type="entry name" value="ER"/>
</dbReference>
<dbReference type="AlphaFoldDB" id="A0A1W2TC03"/>
<dbReference type="CDD" id="cd05289">
    <property type="entry name" value="MDR_like_2"/>
    <property type="match status" value="1"/>
</dbReference>
<dbReference type="SUPFAM" id="SSF51735">
    <property type="entry name" value="NAD(P)-binding Rossmann-fold domains"/>
    <property type="match status" value="1"/>
</dbReference>
<keyword evidence="1" id="KW-0812">Transmembrane</keyword>
<sequence>MSDLPSTMRSLVAPKFCTPSKYEVVDMPLPTIKNPHDVLIRVHACGIQTGDTQIARGMTRILPGKMKFPMKIGIEGSGVVAAVGTAVTKFRAGDEVYTLAQPGRPMDLFAAVGFASQYAVSPEACVLAKPAGLPHEDAASLAGLTLTAYQAAEAGVRLLREGSGHDGDGGLEGKTAFVPGALGGAGSVAVQLLKNHYGVGRVVATVSTAKVPLVERLLPGLVDQVVDYTATPRLADAVPAGSVDFVLNTQRDLAAAVPLVRRGGGGVVVSISSLPRPALFREMLPSAPFWVLWLLAAAQWYYAFLLRGTGIRYTFVSGNFGIREDVERVGEFIATGKVKAVKRVVDLEDIRAVREGCEQVYTGKGGVGKLVIKIP</sequence>
<keyword evidence="4" id="KW-1185">Reference proteome</keyword>
<evidence type="ECO:0000313" key="4">
    <source>
        <dbReference type="Proteomes" id="UP000054516"/>
    </source>
</evidence>
<dbReference type="GO" id="GO:0016491">
    <property type="term" value="F:oxidoreductase activity"/>
    <property type="evidence" value="ECO:0007669"/>
    <property type="project" value="InterPro"/>
</dbReference>
<reference evidence="3" key="1">
    <citation type="submission" date="2016-03" db="EMBL/GenBank/DDBJ databases">
        <title>Draft genome sequence of Rosellinia necatrix.</title>
        <authorList>
            <person name="Kanematsu S."/>
        </authorList>
    </citation>
    <scope>NUCLEOTIDE SEQUENCE [LARGE SCALE GENOMIC DNA]</scope>
    <source>
        <strain evidence="3">W97</strain>
    </source>
</reference>
<dbReference type="InterPro" id="IPR050700">
    <property type="entry name" value="YIM1/Zinc_Alcohol_DH_Fams"/>
</dbReference>
<evidence type="ECO:0000313" key="3">
    <source>
        <dbReference type="EMBL" id="GAP85455.2"/>
    </source>
</evidence>
<dbReference type="SMART" id="SM00829">
    <property type="entry name" value="PKS_ER"/>
    <property type="match status" value="1"/>
</dbReference>
<keyword evidence="1" id="KW-0472">Membrane</keyword>
<dbReference type="PANTHER" id="PTHR11695:SF294">
    <property type="entry name" value="RETICULON-4-INTERACTING PROTEIN 1, MITOCHONDRIAL"/>
    <property type="match status" value="1"/>
</dbReference>
<keyword evidence="1" id="KW-1133">Transmembrane helix</keyword>
<dbReference type="InterPro" id="IPR013154">
    <property type="entry name" value="ADH-like_N"/>
</dbReference>
<evidence type="ECO:0000259" key="2">
    <source>
        <dbReference type="SMART" id="SM00829"/>
    </source>
</evidence>
<dbReference type="Gene3D" id="3.90.180.10">
    <property type="entry name" value="Medium-chain alcohol dehydrogenases, catalytic domain"/>
    <property type="match status" value="1"/>
</dbReference>
<dbReference type="STRING" id="77044.A0A1W2TC03"/>
<dbReference type="InterPro" id="IPR036291">
    <property type="entry name" value="NAD(P)-bd_dom_sf"/>
</dbReference>
<organism evidence="3">
    <name type="scientific">Rosellinia necatrix</name>
    <name type="common">White root-rot fungus</name>
    <dbReference type="NCBI Taxonomy" id="77044"/>
    <lineage>
        <taxon>Eukaryota</taxon>
        <taxon>Fungi</taxon>
        <taxon>Dikarya</taxon>
        <taxon>Ascomycota</taxon>
        <taxon>Pezizomycotina</taxon>
        <taxon>Sordariomycetes</taxon>
        <taxon>Xylariomycetidae</taxon>
        <taxon>Xylariales</taxon>
        <taxon>Xylariaceae</taxon>
        <taxon>Rosellinia</taxon>
    </lineage>
</organism>
<dbReference type="Gene3D" id="3.40.50.720">
    <property type="entry name" value="NAD(P)-binding Rossmann-like Domain"/>
    <property type="match status" value="1"/>
</dbReference>
<dbReference type="OMA" id="PGFCSEY"/>
<dbReference type="PANTHER" id="PTHR11695">
    <property type="entry name" value="ALCOHOL DEHYDROGENASE RELATED"/>
    <property type="match status" value="1"/>
</dbReference>
<gene>
    <name evidence="3" type="ORF">SAMD00023353_1000490</name>
</gene>
<accession>A0A1W2TC03</accession>
<dbReference type="EMBL" id="DF977455">
    <property type="protein sequence ID" value="GAP85455.2"/>
    <property type="molecule type" value="Genomic_DNA"/>
</dbReference>
<evidence type="ECO:0000256" key="1">
    <source>
        <dbReference type="SAM" id="Phobius"/>
    </source>
</evidence>
<proteinExistence type="predicted"/>
<dbReference type="Pfam" id="PF08240">
    <property type="entry name" value="ADH_N"/>
    <property type="match status" value="1"/>
</dbReference>
<dbReference type="OrthoDB" id="9992527at2759"/>
<dbReference type="InterPro" id="IPR011032">
    <property type="entry name" value="GroES-like_sf"/>
</dbReference>
<feature type="transmembrane region" description="Helical" evidence="1">
    <location>
        <begin position="287"/>
        <end position="305"/>
    </location>
</feature>
<feature type="domain" description="Enoyl reductase (ER)" evidence="2">
    <location>
        <begin position="17"/>
        <end position="372"/>
    </location>
</feature>
<dbReference type="Pfam" id="PF13602">
    <property type="entry name" value="ADH_zinc_N_2"/>
    <property type="match status" value="1"/>
</dbReference>